<name>A0ABP0S6C8_9DINO</name>
<keyword evidence="7" id="KW-1185">Reference proteome</keyword>
<dbReference type="Proteomes" id="UP001642484">
    <property type="component" value="Unassembled WGS sequence"/>
</dbReference>
<evidence type="ECO:0000313" key="7">
    <source>
        <dbReference type="Proteomes" id="UP001642484"/>
    </source>
</evidence>
<feature type="chain" id="PRO_5046301426" evidence="5">
    <location>
        <begin position="19"/>
        <end position="752"/>
    </location>
</feature>
<dbReference type="PANTHER" id="PTHR47435">
    <property type="entry name" value="KELCH REPEAT PROTEIN (AFU_ORTHOLOGUE AFUA_5G12780)"/>
    <property type="match status" value="1"/>
</dbReference>
<keyword evidence="4" id="KW-0472">Membrane</keyword>
<evidence type="ECO:0000256" key="2">
    <source>
        <dbReference type="ARBA" id="ARBA00023004"/>
    </source>
</evidence>
<feature type="region of interest" description="Disordered" evidence="3">
    <location>
        <begin position="382"/>
        <end position="594"/>
    </location>
</feature>
<dbReference type="Pfam" id="PF24681">
    <property type="entry name" value="Kelch_KLHDC2_KLHL20_DRC7"/>
    <property type="match status" value="1"/>
</dbReference>
<evidence type="ECO:0000313" key="6">
    <source>
        <dbReference type="EMBL" id="CAK9107884.1"/>
    </source>
</evidence>
<feature type="signal peptide" evidence="5">
    <location>
        <begin position="1"/>
        <end position="18"/>
    </location>
</feature>
<comment type="caution">
    <text evidence="6">The sequence shown here is derived from an EMBL/GenBank/DDBJ whole genome shotgun (WGS) entry which is preliminary data.</text>
</comment>
<accession>A0ABP0S6C8</accession>
<feature type="non-terminal residue" evidence="6">
    <location>
        <position position="752"/>
    </location>
</feature>
<evidence type="ECO:0000256" key="4">
    <source>
        <dbReference type="SAM" id="Phobius"/>
    </source>
</evidence>
<keyword evidence="5" id="KW-0732">Signal</keyword>
<organism evidence="6 7">
    <name type="scientific">Durusdinium trenchii</name>
    <dbReference type="NCBI Taxonomy" id="1381693"/>
    <lineage>
        <taxon>Eukaryota</taxon>
        <taxon>Sar</taxon>
        <taxon>Alveolata</taxon>
        <taxon>Dinophyceae</taxon>
        <taxon>Suessiales</taxon>
        <taxon>Symbiodiniaceae</taxon>
        <taxon>Durusdinium</taxon>
    </lineage>
</organism>
<keyword evidence="2" id="KW-0408">Iron</keyword>
<reference evidence="6 7" key="1">
    <citation type="submission" date="2024-02" db="EMBL/GenBank/DDBJ databases">
        <authorList>
            <person name="Chen Y."/>
            <person name="Shah S."/>
            <person name="Dougan E. K."/>
            <person name="Thang M."/>
            <person name="Chan C."/>
        </authorList>
    </citation>
    <scope>NUCLEOTIDE SEQUENCE [LARGE SCALE GENOMIC DNA]</scope>
</reference>
<keyword evidence="1" id="KW-0677">Repeat</keyword>
<evidence type="ECO:0000256" key="3">
    <source>
        <dbReference type="SAM" id="MobiDB-lite"/>
    </source>
</evidence>
<keyword evidence="4" id="KW-0812">Transmembrane</keyword>
<dbReference type="EMBL" id="CAXAMN010027037">
    <property type="protein sequence ID" value="CAK9107884.1"/>
    <property type="molecule type" value="Genomic_DNA"/>
</dbReference>
<protein>
    <submittedName>
        <fullName evidence="6">Uncharacterized protein</fullName>
    </submittedName>
</protein>
<proteinExistence type="predicted"/>
<dbReference type="Gene3D" id="2.120.10.80">
    <property type="entry name" value="Kelch-type beta propeller"/>
    <property type="match status" value="2"/>
</dbReference>
<evidence type="ECO:0000256" key="5">
    <source>
        <dbReference type="SAM" id="SignalP"/>
    </source>
</evidence>
<dbReference type="InterPro" id="IPR015915">
    <property type="entry name" value="Kelch-typ_b-propeller"/>
</dbReference>
<gene>
    <name evidence="6" type="ORF">CCMP2556_LOCUS50320</name>
</gene>
<evidence type="ECO:0000256" key="1">
    <source>
        <dbReference type="ARBA" id="ARBA00022737"/>
    </source>
</evidence>
<feature type="transmembrane region" description="Helical" evidence="4">
    <location>
        <begin position="609"/>
        <end position="632"/>
    </location>
</feature>
<keyword evidence="4" id="KW-1133">Transmembrane helix</keyword>
<dbReference type="SUPFAM" id="SSF117281">
    <property type="entry name" value="Kelch motif"/>
    <property type="match status" value="1"/>
</dbReference>
<dbReference type="PANTHER" id="PTHR47435:SF4">
    <property type="entry name" value="KELCH REPEAT PROTEIN (AFU_ORTHOLOGUE AFUA_5G12780)"/>
    <property type="match status" value="1"/>
</dbReference>
<sequence length="752" mass="79252">MASLQRMCFLNGLASALAFWILVNDTGPERSGHVAAWDATGQRFLIHGGRDAAFSPDLWAYDTAKGAWDLQPPTSPAPSKRGDHVAVWDPSSRAWWIHGGFDGLTLFNDLWRYWDQSWSHFAGGPGDIPRARSSHVAVWDAAGSAMWLHGGLGSDLQDDLWKFSFRSSSSSWAQIQPIENRPSARAHHAAAWDETNSAIWVHGGYDSHGLSNELWAFDSQTSNWSLVSQAGPGLRAYHVAAWDSSNQAIWLHGGLGGSTGVAQRELWRFNILSHSWDLIANQVQDGPVARYYHAAAWDVTSASLWIHGGFSGYSAGNCLHDTWRFLVTTTSTTRTASTSSTSSATTLTTSSSSATTTSITSTRSTSSSITYSTTTATTTSSTLTSSISSSTTLSTTTTSSISTSSSTASTTSSTLTSSTSSSTTLSATTTSSSSTSSSTASTTSSTSTSSISSSTTLSTSTTSSSSTSSGTASTTSSTFSTSISSSTTLSTTKTSSSSTSSSTATTTRTASTSSTSSSTTLSTTTTSSSGTSSNTATSSGTASTSSTTSSTSFSTTTTFSSTSSSVTRSASTSSSSTRTRTTSMSSTQTFTTSTSSTATTTTTCMVQNLSGIICILVGVAIVAFAALVLACWMRRRRRKVVACPAINTEPLVPAPFPSDPCVPHPSNAHPELSSTPDLYPQDLEVLQDEHDEPALTLQFDPFQPECLDFPHVQPMQMPLPAHDSVRFPYVPSHRRLGREAPTPECHHIDIGR</sequence>